<proteinExistence type="predicted"/>
<dbReference type="EMBL" id="KV921493">
    <property type="protein sequence ID" value="ORE14067.1"/>
    <property type="molecule type" value="Genomic_DNA"/>
</dbReference>
<gene>
    <name evidence="1" type="ORF">BCV71DRAFT_238762</name>
</gene>
<protein>
    <submittedName>
        <fullName evidence="1">Uncharacterized protein</fullName>
    </submittedName>
</protein>
<name>A0A1X0RPX0_RHIZD</name>
<accession>A0A1X0RPX0</accession>
<organism evidence="1 2">
    <name type="scientific">Rhizopus microsporus</name>
    <dbReference type="NCBI Taxonomy" id="58291"/>
    <lineage>
        <taxon>Eukaryota</taxon>
        <taxon>Fungi</taxon>
        <taxon>Fungi incertae sedis</taxon>
        <taxon>Mucoromycota</taxon>
        <taxon>Mucoromycotina</taxon>
        <taxon>Mucoromycetes</taxon>
        <taxon>Mucorales</taxon>
        <taxon>Mucorineae</taxon>
        <taxon>Rhizopodaceae</taxon>
        <taxon>Rhizopus</taxon>
    </lineage>
</organism>
<dbReference type="AlphaFoldDB" id="A0A1X0RPX0"/>
<dbReference type="Proteomes" id="UP000242381">
    <property type="component" value="Unassembled WGS sequence"/>
</dbReference>
<evidence type="ECO:0000313" key="1">
    <source>
        <dbReference type="EMBL" id="ORE14067.1"/>
    </source>
</evidence>
<evidence type="ECO:0000313" key="2">
    <source>
        <dbReference type="Proteomes" id="UP000242381"/>
    </source>
</evidence>
<reference evidence="1 2" key="1">
    <citation type="journal article" date="2016" name="Proc. Natl. Acad. Sci. U.S.A.">
        <title>Lipid metabolic changes in an early divergent fungus govern the establishment of a mutualistic symbiosis with endobacteria.</title>
        <authorList>
            <person name="Lastovetsky O.A."/>
            <person name="Gaspar M.L."/>
            <person name="Mondo S.J."/>
            <person name="LaButti K.M."/>
            <person name="Sandor L."/>
            <person name="Grigoriev I.V."/>
            <person name="Henry S.A."/>
            <person name="Pawlowska T.E."/>
        </authorList>
    </citation>
    <scope>NUCLEOTIDE SEQUENCE [LARGE SCALE GENOMIC DNA]</scope>
    <source>
        <strain evidence="1 2">ATCC 11559</strain>
    </source>
</reference>
<sequence length="125" mass="13993">MHVGTKARILHEDLEASKIGGLLVSQHICTAFVQYQNPKIDGLGRSNKSVIVILVLAGVVNTNVEIKLERGCLNIYNKTLKGLKSSNNTKVFTVIMDLTLRPLTFWFLQILSFECSLQYQKEKSA</sequence>